<accession>A0AA35CNS9</accession>
<keyword evidence="2" id="KW-1185">Reference proteome</keyword>
<sequence length="64" mass="7040">MGSVPRSGRPGFSRAVFYAPKRFCEVVRMAGGKVAPSKPDVPFTVRKLPRGLKLQKAPKEAKKQ</sequence>
<organism evidence="1 2">
    <name type="scientific">Caldinitratiruptor microaerophilus</name>
    <dbReference type="NCBI Taxonomy" id="671077"/>
    <lineage>
        <taxon>Bacteria</taxon>
        <taxon>Bacillati</taxon>
        <taxon>Bacillota</taxon>
        <taxon>Clostridia</taxon>
        <taxon>Eubacteriales</taxon>
        <taxon>Symbiobacteriaceae</taxon>
        <taxon>Caldinitratiruptor</taxon>
    </lineage>
</organism>
<evidence type="ECO:0000313" key="1">
    <source>
        <dbReference type="EMBL" id="BDG61914.1"/>
    </source>
</evidence>
<dbReference type="KEGG" id="cmic:caldi_30040"/>
<protein>
    <submittedName>
        <fullName evidence="1">Uncharacterized protein</fullName>
    </submittedName>
</protein>
<dbReference type="EMBL" id="AP025628">
    <property type="protein sequence ID" value="BDG61914.1"/>
    <property type="molecule type" value="Genomic_DNA"/>
</dbReference>
<dbReference type="Proteomes" id="UP001163687">
    <property type="component" value="Chromosome"/>
</dbReference>
<reference evidence="1" key="1">
    <citation type="submission" date="2022-03" db="EMBL/GenBank/DDBJ databases">
        <title>Complete genome sequence of Caldinitratiruptor microaerophilus.</title>
        <authorList>
            <person name="Mukaiyama R."/>
            <person name="Nishiyama T."/>
            <person name="Ueda K."/>
        </authorList>
    </citation>
    <scope>NUCLEOTIDE SEQUENCE</scope>
    <source>
        <strain evidence="1">JCM 16183</strain>
    </source>
</reference>
<gene>
    <name evidence="1" type="ORF">caldi_30040</name>
</gene>
<proteinExistence type="predicted"/>
<dbReference type="AlphaFoldDB" id="A0AA35CNS9"/>
<name>A0AA35CNS9_9FIRM</name>
<evidence type="ECO:0000313" key="2">
    <source>
        <dbReference type="Proteomes" id="UP001163687"/>
    </source>
</evidence>